<evidence type="ECO:0000256" key="2">
    <source>
        <dbReference type="SAM" id="SignalP"/>
    </source>
</evidence>
<evidence type="ECO:0008006" key="5">
    <source>
        <dbReference type="Google" id="ProtNLM"/>
    </source>
</evidence>
<name>J3MC44_ORYBR</name>
<dbReference type="AlphaFoldDB" id="J3MC44"/>
<reference evidence="3" key="2">
    <citation type="submission" date="2013-04" db="UniProtKB">
        <authorList>
            <consortium name="EnsemblPlants"/>
        </authorList>
    </citation>
    <scope>IDENTIFICATION</scope>
</reference>
<feature type="signal peptide" evidence="2">
    <location>
        <begin position="1"/>
        <end position="19"/>
    </location>
</feature>
<evidence type="ECO:0000313" key="3">
    <source>
        <dbReference type="EnsemblPlants" id="OB06G15880.1"/>
    </source>
</evidence>
<accession>J3MC44</accession>
<proteinExistence type="predicted"/>
<dbReference type="HOGENOM" id="CLU_2871236_0_0_1"/>
<evidence type="ECO:0000313" key="4">
    <source>
        <dbReference type="Proteomes" id="UP000006038"/>
    </source>
</evidence>
<keyword evidence="2" id="KW-0732">Signal</keyword>
<sequence length="64" mass="6508">MELVSEVAFLLLCVAVGGAGMVGPITEALEEGAAVTGSRAAAAGAPPCRPPGHLFPRRDPRRPL</sequence>
<dbReference type="Gramene" id="OB06G15880.1">
    <property type="protein sequence ID" value="OB06G15880.1"/>
    <property type="gene ID" value="OB06G15880"/>
</dbReference>
<feature type="region of interest" description="Disordered" evidence="1">
    <location>
        <begin position="41"/>
        <end position="64"/>
    </location>
</feature>
<dbReference type="EnsemblPlants" id="OB06G15880.1">
    <property type="protein sequence ID" value="OB06G15880.1"/>
    <property type="gene ID" value="OB06G15880"/>
</dbReference>
<keyword evidence="4" id="KW-1185">Reference proteome</keyword>
<reference evidence="3" key="1">
    <citation type="journal article" date="2013" name="Nat. Commun.">
        <title>Whole-genome sequencing of Oryza brachyantha reveals mechanisms underlying Oryza genome evolution.</title>
        <authorList>
            <person name="Chen J."/>
            <person name="Huang Q."/>
            <person name="Gao D."/>
            <person name="Wang J."/>
            <person name="Lang Y."/>
            <person name="Liu T."/>
            <person name="Li B."/>
            <person name="Bai Z."/>
            <person name="Luis Goicoechea J."/>
            <person name="Liang C."/>
            <person name="Chen C."/>
            <person name="Zhang W."/>
            <person name="Sun S."/>
            <person name="Liao Y."/>
            <person name="Zhang X."/>
            <person name="Yang L."/>
            <person name="Song C."/>
            <person name="Wang M."/>
            <person name="Shi J."/>
            <person name="Liu G."/>
            <person name="Liu J."/>
            <person name="Zhou H."/>
            <person name="Zhou W."/>
            <person name="Yu Q."/>
            <person name="An N."/>
            <person name="Chen Y."/>
            <person name="Cai Q."/>
            <person name="Wang B."/>
            <person name="Liu B."/>
            <person name="Min J."/>
            <person name="Huang Y."/>
            <person name="Wu H."/>
            <person name="Li Z."/>
            <person name="Zhang Y."/>
            <person name="Yin Y."/>
            <person name="Song W."/>
            <person name="Jiang J."/>
            <person name="Jackson S.A."/>
            <person name="Wing R.A."/>
            <person name="Wang J."/>
            <person name="Chen M."/>
        </authorList>
    </citation>
    <scope>NUCLEOTIDE SEQUENCE [LARGE SCALE GENOMIC DNA]</scope>
    <source>
        <strain evidence="3">cv. IRGC 101232</strain>
    </source>
</reference>
<organism evidence="3">
    <name type="scientific">Oryza brachyantha</name>
    <name type="common">malo sina</name>
    <dbReference type="NCBI Taxonomy" id="4533"/>
    <lineage>
        <taxon>Eukaryota</taxon>
        <taxon>Viridiplantae</taxon>
        <taxon>Streptophyta</taxon>
        <taxon>Embryophyta</taxon>
        <taxon>Tracheophyta</taxon>
        <taxon>Spermatophyta</taxon>
        <taxon>Magnoliopsida</taxon>
        <taxon>Liliopsida</taxon>
        <taxon>Poales</taxon>
        <taxon>Poaceae</taxon>
        <taxon>BOP clade</taxon>
        <taxon>Oryzoideae</taxon>
        <taxon>Oryzeae</taxon>
        <taxon>Oryzinae</taxon>
        <taxon>Oryza</taxon>
    </lineage>
</organism>
<feature type="chain" id="PRO_5003773656" description="CNNM transmembrane domain-containing protein" evidence="2">
    <location>
        <begin position="20"/>
        <end position="64"/>
    </location>
</feature>
<protein>
    <recommendedName>
        <fullName evidence="5">CNNM transmembrane domain-containing protein</fullName>
    </recommendedName>
</protein>
<dbReference type="Proteomes" id="UP000006038">
    <property type="component" value="Chromosome 6"/>
</dbReference>
<evidence type="ECO:0000256" key="1">
    <source>
        <dbReference type="SAM" id="MobiDB-lite"/>
    </source>
</evidence>